<name>A0ABN1R814_9ACTN</name>
<dbReference type="Proteomes" id="UP001501578">
    <property type="component" value="Unassembled WGS sequence"/>
</dbReference>
<keyword evidence="1" id="KW-0472">Membrane</keyword>
<keyword evidence="1" id="KW-1133">Transmembrane helix</keyword>
<protein>
    <submittedName>
        <fullName evidence="2">Uncharacterized protein</fullName>
    </submittedName>
</protein>
<gene>
    <name evidence="2" type="ORF">GCM10009560_75220</name>
</gene>
<keyword evidence="1" id="KW-0812">Transmembrane</keyword>
<sequence length="126" mass="14059">MSGTVVVDGSPLRRVVYLGATLLAAVFVLAGVWSITPTEDEVFTRSAVRMESVARLMAEGDELGEQTVGTLTFERVYRKNGLVFFEKNGGLLDDRPYGYIWSPHAHLLDLEHVKGPWYAYSDHVEI</sequence>
<reference evidence="2 3" key="1">
    <citation type="journal article" date="2019" name="Int. J. Syst. Evol. Microbiol.">
        <title>The Global Catalogue of Microorganisms (GCM) 10K type strain sequencing project: providing services to taxonomists for standard genome sequencing and annotation.</title>
        <authorList>
            <consortium name="The Broad Institute Genomics Platform"/>
            <consortium name="The Broad Institute Genome Sequencing Center for Infectious Disease"/>
            <person name="Wu L."/>
            <person name="Ma J."/>
        </authorList>
    </citation>
    <scope>NUCLEOTIDE SEQUENCE [LARGE SCALE GENOMIC DNA]</scope>
    <source>
        <strain evidence="2 3">JCM 11136</strain>
    </source>
</reference>
<feature type="transmembrane region" description="Helical" evidence="1">
    <location>
        <begin position="15"/>
        <end position="35"/>
    </location>
</feature>
<evidence type="ECO:0000313" key="3">
    <source>
        <dbReference type="Proteomes" id="UP001501578"/>
    </source>
</evidence>
<evidence type="ECO:0000313" key="2">
    <source>
        <dbReference type="EMBL" id="GAA0952977.1"/>
    </source>
</evidence>
<organism evidence="2 3">
    <name type="scientific">Nonomuraea longicatena</name>
    <dbReference type="NCBI Taxonomy" id="83682"/>
    <lineage>
        <taxon>Bacteria</taxon>
        <taxon>Bacillati</taxon>
        <taxon>Actinomycetota</taxon>
        <taxon>Actinomycetes</taxon>
        <taxon>Streptosporangiales</taxon>
        <taxon>Streptosporangiaceae</taxon>
        <taxon>Nonomuraea</taxon>
    </lineage>
</organism>
<keyword evidence="3" id="KW-1185">Reference proteome</keyword>
<accession>A0ABN1R814</accession>
<dbReference type="EMBL" id="BAAAHQ010000056">
    <property type="protein sequence ID" value="GAA0952977.1"/>
    <property type="molecule type" value="Genomic_DNA"/>
</dbReference>
<proteinExistence type="predicted"/>
<evidence type="ECO:0000256" key="1">
    <source>
        <dbReference type="SAM" id="Phobius"/>
    </source>
</evidence>
<comment type="caution">
    <text evidence="2">The sequence shown here is derived from an EMBL/GenBank/DDBJ whole genome shotgun (WGS) entry which is preliminary data.</text>
</comment>
<dbReference type="RefSeq" id="WP_343955101.1">
    <property type="nucleotide sequence ID" value="NZ_BAAAHQ010000056.1"/>
</dbReference>